<evidence type="ECO:0000256" key="9">
    <source>
        <dbReference type="SAM" id="Phobius"/>
    </source>
</evidence>
<evidence type="ECO:0000313" key="11">
    <source>
        <dbReference type="EMBL" id="PWN88956.1"/>
    </source>
</evidence>
<proteinExistence type="inferred from homology"/>
<dbReference type="GO" id="GO:0005351">
    <property type="term" value="F:carbohydrate:proton symporter activity"/>
    <property type="evidence" value="ECO:0007669"/>
    <property type="project" value="TreeGrafter"/>
</dbReference>
<dbReference type="PROSITE" id="PS00217">
    <property type="entry name" value="SUGAR_TRANSPORT_2"/>
    <property type="match status" value="1"/>
</dbReference>
<dbReference type="InParanoid" id="A0A316YIQ2"/>
<evidence type="ECO:0000256" key="8">
    <source>
        <dbReference type="RuleBase" id="RU003346"/>
    </source>
</evidence>
<feature type="transmembrane region" description="Helical" evidence="9">
    <location>
        <begin position="23"/>
        <end position="41"/>
    </location>
</feature>
<feature type="transmembrane region" description="Helical" evidence="9">
    <location>
        <begin position="336"/>
        <end position="354"/>
    </location>
</feature>
<dbReference type="GeneID" id="37046368"/>
<dbReference type="GO" id="GO:0016020">
    <property type="term" value="C:membrane"/>
    <property type="evidence" value="ECO:0007669"/>
    <property type="project" value="UniProtKB-SubCell"/>
</dbReference>
<evidence type="ECO:0000313" key="12">
    <source>
        <dbReference type="Proteomes" id="UP000245768"/>
    </source>
</evidence>
<feature type="transmembrane region" description="Helical" evidence="9">
    <location>
        <begin position="98"/>
        <end position="116"/>
    </location>
</feature>
<feature type="transmembrane region" description="Helical" evidence="9">
    <location>
        <begin position="154"/>
        <end position="173"/>
    </location>
</feature>
<dbReference type="NCBIfam" id="TIGR00879">
    <property type="entry name" value="SP"/>
    <property type="match status" value="1"/>
</dbReference>
<feature type="domain" description="Major facilitator superfamily (MFS) profile" evidence="10">
    <location>
        <begin position="28"/>
        <end position="485"/>
    </location>
</feature>
<dbReference type="PRINTS" id="PR00171">
    <property type="entry name" value="SUGRTRNSPORT"/>
</dbReference>
<comment type="similarity">
    <text evidence="2 8">Belongs to the major facilitator superfamily. Sugar transporter (TC 2.A.1.1) family.</text>
</comment>
<dbReference type="STRING" id="215250.A0A316YIQ2"/>
<evidence type="ECO:0000259" key="10">
    <source>
        <dbReference type="PROSITE" id="PS50850"/>
    </source>
</evidence>
<comment type="catalytic activity">
    <reaction evidence="7">
        <text>myo-inositol(out) + H(+)(out) = myo-inositol(in) + H(+)(in)</text>
        <dbReference type="Rhea" id="RHEA:60364"/>
        <dbReference type="ChEBI" id="CHEBI:15378"/>
        <dbReference type="ChEBI" id="CHEBI:17268"/>
    </reaction>
</comment>
<keyword evidence="6 9" id="KW-0472">Membrane</keyword>
<dbReference type="PROSITE" id="PS50850">
    <property type="entry name" value="MFS"/>
    <property type="match status" value="1"/>
</dbReference>
<protein>
    <submittedName>
        <fullName evidence="11">Putative sugar transporter</fullName>
    </submittedName>
</protein>
<evidence type="ECO:0000256" key="6">
    <source>
        <dbReference type="ARBA" id="ARBA00023136"/>
    </source>
</evidence>
<evidence type="ECO:0000256" key="1">
    <source>
        <dbReference type="ARBA" id="ARBA00004141"/>
    </source>
</evidence>
<dbReference type="InterPro" id="IPR036259">
    <property type="entry name" value="MFS_trans_sf"/>
</dbReference>
<keyword evidence="5 9" id="KW-1133">Transmembrane helix</keyword>
<dbReference type="InterPro" id="IPR050360">
    <property type="entry name" value="MFS_Sugar_Transporters"/>
</dbReference>
<sequence>MATSNTRVDGGPFDFDLGLRGRWLLSAITVCCASGFLLVGYDNGVMGGLVETPAFRETFNEPNASTIGNIVSLYEIGCFFGAISTFITGERFGRRKTILIGSALMLFGAIVQAASHTVGVMILGRLISGLGMGAINATVPVLQAEMSPAWNRGAFVALDLTVLNIGIVLSYWVDYGFNFGSSPANKDRMGTAVWRVPIALQCVFIVVVAVSAFVIPETPRWLAAKGRKHDAISVLVRLRARTANGDFIGVQDDFNAIEEAVAQERATANRGWLSLVKPYGDSWRDDSMQTRKRLLLACFIQAAQQLGGINALIYYSSTLFTRSIGMAKKEAALMSGGLNMCLILGSTLSIFAIDRIGRRRLLLPCIAGMSLVMIIQSIVIKKIGDDASASKVYGRVASSMLFLFALFFSLGFQATVWLIPSEILPLTIRTKGSALSTASNWICNFAIVKLTPSAIENIGWRTYVIFAILNAAWLPVIYFFLPETMGKTLEEVDLLFLRRAWETQTIRWNAHDGEAYAGNSTSEVVKDIKREDQDGAYKGVGASPILLKTLSA</sequence>
<dbReference type="Gene3D" id="1.20.1250.20">
    <property type="entry name" value="MFS general substrate transporter like domains"/>
    <property type="match status" value="1"/>
</dbReference>
<feature type="transmembrane region" description="Helical" evidence="9">
    <location>
        <begin position="66"/>
        <end position="86"/>
    </location>
</feature>
<dbReference type="InterPro" id="IPR005829">
    <property type="entry name" value="Sugar_transporter_CS"/>
</dbReference>
<feature type="transmembrane region" description="Helical" evidence="9">
    <location>
        <begin position="193"/>
        <end position="215"/>
    </location>
</feature>
<feature type="transmembrane region" description="Helical" evidence="9">
    <location>
        <begin position="122"/>
        <end position="142"/>
    </location>
</feature>
<dbReference type="EMBL" id="KZ819637">
    <property type="protein sequence ID" value="PWN88956.1"/>
    <property type="molecule type" value="Genomic_DNA"/>
</dbReference>
<keyword evidence="3 8" id="KW-0813">Transport</keyword>
<keyword evidence="11" id="KW-0762">Sugar transport</keyword>
<feature type="transmembrane region" description="Helical" evidence="9">
    <location>
        <begin position="400"/>
        <end position="420"/>
    </location>
</feature>
<dbReference type="PANTHER" id="PTHR48022:SF28">
    <property type="entry name" value="MAJOR FACILITATOR SUPERFAMILY (MFS) PROFILE DOMAIN-CONTAINING PROTEIN-RELATED"/>
    <property type="match status" value="1"/>
</dbReference>
<dbReference type="RefSeq" id="XP_025376154.1">
    <property type="nucleotide sequence ID" value="XM_025524452.1"/>
</dbReference>
<dbReference type="Pfam" id="PF00083">
    <property type="entry name" value="Sugar_tr"/>
    <property type="match status" value="1"/>
</dbReference>
<dbReference type="InterPro" id="IPR020846">
    <property type="entry name" value="MFS_dom"/>
</dbReference>
<keyword evidence="12" id="KW-1185">Reference proteome</keyword>
<reference evidence="11 12" key="1">
    <citation type="journal article" date="2018" name="Mol. Biol. Evol.">
        <title>Broad Genomic Sampling Reveals a Smut Pathogenic Ancestry of the Fungal Clade Ustilaginomycotina.</title>
        <authorList>
            <person name="Kijpornyongpan T."/>
            <person name="Mondo S.J."/>
            <person name="Barry K."/>
            <person name="Sandor L."/>
            <person name="Lee J."/>
            <person name="Lipzen A."/>
            <person name="Pangilinan J."/>
            <person name="LaButti K."/>
            <person name="Hainaut M."/>
            <person name="Henrissat B."/>
            <person name="Grigoriev I.V."/>
            <person name="Spatafora J.W."/>
            <person name="Aime M.C."/>
        </authorList>
    </citation>
    <scope>NUCLEOTIDE SEQUENCE [LARGE SCALE GENOMIC DNA]</scope>
    <source>
        <strain evidence="11 12">MCA 4198</strain>
    </source>
</reference>
<gene>
    <name evidence="11" type="ORF">FA10DRAFT_294800</name>
</gene>
<dbReference type="InterPro" id="IPR005828">
    <property type="entry name" value="MFS_sugar_transport-like"/>
</dbReference>
<evidence type="ECO:0000256" key="7">
    <source>
        <dbReference type="ARBA" id="ARBA00049119"/>
    </source>
</evidence>
<keyword evidence="4 9" id="KW-0812">Transmembrane</keyword>
<dbReference type="FunFam" id="1.20.1250.20:FF:000090">
    <property type="entry name" value="MFS sugar transporter, putative"/>
    <property type="match status" value="1"/>
</dbReference>
<dbReference type="AlphaFoldDB" id="A0A316YIQ2"/>
<organism evidence="11 12">
    <name type="scientific">Acaromyces ingoldii</name>
    <dbReference type="NCBI Taxonomy" id="215250"/>
    <lineage>
        <taxon>Eukaryota</taxon>
        <taxon>Fungi</taxon>
        <taxon>Dikarya</taxon>
        <taxon>Basidiomycota</taxon>
        <taxon>Ustilaginomycotina</taxon>
        <taxon>Exobasidiomycetes</taxon>
        <taxon>Exobasidiales</taxon>
        <taxon>Cryptobasidiaceae</taxon>
        <taxon>Acaromyces</taxon>
    </lineage>
</organism>
<dbReference type="OrthoDB" id="2544694at2759"/>
<evidence type="ECO:0000256" key="2">
    <source>
        <dbReference type="ARBA" id="ARBA00010992"/>
    </source>
</evidence>
<accession>A0A316YIQ2</accession>
<evidence type="ECO:0000256" key="4">
    <source>
        <dbReference type="ARBA" id="ARBA00022692"/>
    </source>
</evidence>
<dbReference type="Proteomes" id="UP000245768">
    <property type="component" value="Unassembled WGS sequence"/>
</dbReference>
<dbReference type="PANTHER" id="PTHR48022">
    <property type="entry name" value="PLASTIDIC GLUCOSE TRANSPORTER 4"/>
    <property type="match status" value="1"/>
</dbReference>
<feature type="transmembrane region" description="Helical" evidence="9">
    <location>
        <begin position="361"/>
        <end position="380"/>
    </location>
</feature>
<feature type="transmembrane region" description="Helical" evidence="9">
    <location>
        <begin position="294"/>
        <end position="316"/>
    </location>
</feature>
<evidence type="ECO:0000256" key="3">
    <source>
        <dbReference type="ARBA" id="ARBA00022448"/>
    </source>
</evidence>
<dbReference type="SUPFAM" id="SSF103473">
    <property type="entry name" value="MFS general substrate transporter"/>
    <property type="match status" value="1"/>
</dbReference>
<dbReference type="InterPro" id="IPR003663">
    <property type="entry name" value="Sugar/inositol_transpt"/>
</dbReference>
<evidence type="ECO:0000256" key="5">
    <source>
        <dbReference type="ARBA" id="ARBA00022989"/>
    </source>
</evidence>
<feature type="transmembrane region" description="Helical" evidence="9">
    <location>
        <begin position="463"/>
        <end position="481"/>
    </location>
</feature>
<comment type="subcellular location">
    <subcellularLocation>
        <location evidence="1">Membrane</location>
        <topology evidence="1">Multi-pass membrane protein</topology>
    </subcellularLocation>
</comment>
<name>A0A316YIQ2_9BASI</name>